<feature type="domain" description="Dinitrogenase iron-molybdenum cofactor biosynthesis" evidence="1">
    <location>
        <begin position="28"/>
        <end position="121"/>
    </location>
</feature>
<dbReference type="HOGENOM" id="CLU_104194_0_1_2"/>
<name>F0LML3_THEBM</name>
<evidence type="ECO:0000259" key="1">
    <source>
        <dbReference type="Pfam" id="PF02579"/>
    </source>
</evidence>
<gene>
    <name evidence="2" type="ordered locus">TERMP_01016</name>
</gene>
<dbReference type="SUPFAM" id="SSF53146">
    <property type="entry name" value="Nitrogenase accessory factor-like"/>
    <property type="match status" value="1"/>
</dbReference>
<dbReference type="PATRIC" id="fig|391623.17.peg.1019"/>
<dbReference type="EMBL" id="CP002372">
    <property type="protein sequence ID" value="ADT83992.1"/>
    <property type="molecule type" value="Genomic_DNA"/>
</dbReference>
<dbReference type="eggNOG" id="arCOG02734">
    <property type="taxonomic scope" value="Archaea"/>
</dbReference>
<dbReference type="CDD" id="cd00851">
    <property type="entry name" value="MTH1175"/>
    <property type="match status" value="1"/>
</dbReference>
<dbReference type="InterPro" id="IPR036105">
    <property type="entry name" value="DiNase_FeMo-co_biosyn_sf"/>
</dbReference>
<dbReference type="PANTHER" id="PTHR33937:SF2">
    <property type="entry name" value="DINITROGENASE IRON-MOLYBDENUM COFACTOR BIOSYNTHESIS DOMAIN-CONTAINING PROTEIN"/>
    <property type="match status" value="1"/>
</dbReference>
<dbReference type="Pfam" id="PF02579">
    <property type="entry name" value="Nitro_FeMo-Co"/>
    <property type="match status" value="1"/>
</dbReference>
<reference evidence="2 3" key="1">
    <citation type="journal article" date="2011" name="J. Bacteriol.">
        <title>Complete genome sequence of the hyperthermophilic, piezophilic, heterotrophic, and carboxydotrophic archaeon Thermococcus barophilus MP.</title>
        <authorList>
            <person name="Vannier P."/>
            <person name="Marteinsson V.T."/>
            <person name="Fridjonsson O.H."/>
            <person name="Oger P."/>
            <person name="Jebbar M."/>
        </authorList>
    </citation>
    <scope>NUCLEOTIDE SEQUENCE [LARGE SCALE GENOMIC DNA]</scope>
    <source>
        <strain evidence="3">DSM 11836 / MP</strain>
    </source>
</reference>
<dbReference type="InterPro" id="IPR033913">
    <property type="entry name" value="MTH1175_dom"/>
</dbReference>
<dbReference type="AlphaFoldDB" id="F0LML3"/>
<dbReference type="InterPro" id="IPR051840">
    <property type="entry name" value="NifX/NifY_domain"/>
</dbReference>
<dbReference type="PANTHER" id="PTHR33937">
    <property type="entry name" value="IRON-MOLYBDENUM PROTEIN-RELATED-RELATED"/>
    <property type="match status" value="1"/>
</dbReference>
<organism evidence="2 3">
    <name type="scientific">Thermococcus barophilus (strain DSM 11836 / MP)</name>
    <dbReference type="NCBI Taxonomy" id="391623"/>
    <lineage>
        <taxon>Archaea</taxon>
        <taxon>Methanobacteriati</taxon>
        <taxon>Methanobacteriota</taxon>
        <taxon>Thermococci</taxon>
        <taxon>Thermococcales</taxon>
        <taxon>Thermococcaceae</taxon>
        <taxon>Thermococcus</taxon>
    </lineage>
</organism>
<sequence>MHKIENWEVVSMVSMKIAVPSSANGGLEDTIAPVFARAPVFTIIEVENDEIKNVKTIQNPAVSAPSGAGPMAVQMLINEGVDAVIVPQLGPNALGAIQAAGIKVYTFPPGIPIREAVESVIKGALQTVQPPYPVPSALTYGPAYPIPAYGFGYGWGRGRGWSRGGWRGRGWGARLGYCPWTGMPSRRALRWLYGWW</sequence>
<dbReference type="Gene3D" id="3.30.420.130">
    <property type="entry name" value="Dinitrogenase iron-molybdenum cofactor biosynthesis domain"/>
    <property type="match status" value="1"/>
</dbReference>
<evidence type="ECO:0000313" key="3">
    <source>
        <dbReference type="Proteomes" id="UP000007478"/>
    </source>
</evidence>
<proteinExistence type="predicted"/>
<keyword evidence="3" id="KW-1185">Reference proteome</keyword>
<accession>F0LML3</accession>
<dbReference type="KEGG" id="tba:TERMP_01016"/>
<dbReference type="InterPro" id="IPR003731">
    <property type="entry name" value="Di-Nase_FeMo-co_biosynth"/>
</dbReference>
<evidence type="ECO:0000313" key="2">
    <source>
        <dbReference type="EMBL" id="ADT83992.1"/>
    </source>
</evidence>
<protein>
    <recommendedName>
        <fullName evidence="1">Dinitrogenase iron-molybdenum cofactor biosynthesis domain-containing protein</fullName>
    </recommendedName>
</protein>
<dbReference type="Proteomes" id="UP000007478">
    <property type="component" value="Chromosome"/>
</dbReference>